<evidence type="ECO:0000313" key="1">
    <source>
        <dbReference type="EMBL" id="KAI0301589.1"/>
    </source>
</evidence>
<dbReference type="Proteomes" id="UP001203297">
    <property type="component" value="Unassembled WGS sequence"/>
</dbReference>
<evidence type="ECO:0000313" key="2">
    <source>
        <dbReference type="Proteomes" id="UP001203297"/>
    </source>
</evidence>
<dbReference type="AlphaFoldDB" id="A0AAD4QNW3"/>
<organism evidence="1 2">
    <name type="scientific">Multifurca ochricompacta</name>
    <dbReference type="NCBI Taxonomy" id="376703"/>
    <lineage>
        <taxon>Eukaryota</taxon>
        <taxon>Fungi</taxon>
        <taxon>Dikarya</taxon>
        <taxon>Basidiomycota</taxon>
        <taxon>Agaricomycotina</taxon>
        <taxon>Agaricomycetes</taxon>
        <taxon>Russulales</taxon>
        <taxon>Russulaceae</taxon>
        <taxon>Multifurca</taxon>
    </lineage>
</organism>
<dbReference type="EMBL" id="WTXG01000014">
    <property type="protein sequence ID" value="KAI0301589.1"/>
    <property type="molecule type" value="Genomic_DNA"/>
</dbReference>
<name>A0AAD4QNW3_9AGAM</name>
<protein>
    <submittedName>
        <fullName evidence="1">Uncharacterized protein</fullName>
    </submittedName>
</protein>
<comment type="caution">
    <text evidence="1">The sequence shown here is derived from an EMBL/GenBank/DDBJ whole genome shotgun (WGS) entry which is preliminary data.</text>
</comment>
<gene>
    <name evidence="1" type="ORF">B0F90DRAFT_1817056</name>
</gene>
<accession>A0AAD4QNW3</accession>
<keyword evidence="2" id="KW-1185">Reference proteome</keyword>
<sequence length="283" mass="31014">MPPFNFLLSFVRSFGTTNSPIEDSDDEAGESMSLSDTTSDASLLEILEAKADVSVSPAARVPTSPTIDYEYPHSPPISPCAIPLDKLTLDEPTIPVTGHYCVRRRVKSTARHCVYSVPSREQRVVFKRHCRRKEMFLEDYCNPVASSESSTLSSAPGPVHATSDTGATAIQKNWFGLCPTPTPPIYATKKSHLTIKIPGLVDRLALRLLSSCNVMEPAEEDLTSTAHSTDILHQNHPLTVTTSVYETYLCIHQVLIVYLAASFAAMPPRRTTSHRNLSAKDSG</sequence>
<proteinExistence type="predicted"/>
<reference evidence="1" key="1">
    <citation type="journal article" date="2022" name="New Phytol.">
        <title>Evolutionary transition to the ectomycorrhizal habit in the genomes of a hyperdiverse lineage of mushroom-forming fungi.</title>
        <authorList>
            <person name="Looney B."/>
            <person name="Miyauchi S."/>
            <person name="Morin E."/>
            <person name="Drula E."/>
            <person name="Courty P.E."/>
            <person name="Kohler A."/>
            <person name="Kuo A."/>
            <person name="LaButti K."/>
            <person name="Pangilinan J."/>
            <person name="Lipzen A."/>
            <person name="Riley R."/>
            <person name="Andreopoulos W."/>
            <person name="He G."/>
            <person name="Johnson J."/>
            <person name="Nolan M."/>
            <person name="Tritt A."/>
            <person name="Barry K.W."/>
            <person name="Grigoriev I.V."/>
            <person name="Nagy L.G."/>
            <person name="Hibbett D."/>
            <person name="Henrissat B."/>
            <person name="Matheny P.B."/>
            <person name="Labbe J."/>
            <person name="Martin F.M."/>
        </authorList>
    </citation>
    <scope>NUCLEOTIDE SEQUENCE</scope>
    <source>
        <strain evidence="1">BPL690</strain>
    </source>
</reference>